<name>A0A6N3GRR6_EUBLI</name>
<proteinExistence type="predicted"/>
<dbReference type="EMBL" id="CACRTR010000023">
    <property type="protein sequence ID" value="VYU67168.1"/>
    <property type="molecule type" value="Genomic_DNA"/>
</dbReference>
<protein>
    <submittedName>
        <fullName evidence="1">Uncharacterized protein</fullName>
    </submittedName>
</protein>
<accession>A0A6N3GRR6</accession>
<dbReference type="AlphaFoldDB" id="A0A6N3GRR6"/>
<reference evidence="1" key="1">
    <citation type="submission" date="2019-11" db="EMBL/GenBank/DDBJ databases">
        <authorList>
            <person name="Feng L."/>
        </authorList>
    </citation>
    <scope>NUCLEOTIDE SEQUENCE</scope>
    <source>
        <strain evidence="1">ElimosumLFYP34</strain>
    </source>
</reference>
<evidence type="ECO:0000313" key="1">
    <source>
        <dbReference type="EMBL" id="VYU67168.1"/>
    </source>
</evidence>
<sequence>MSTNRYGIGGSLVRRKRDYVVTAECRVRVGFHARDAEDAEDQFNDYLAALQGTHPEVVFAIQDVREDDVLF</sequence>
<organism evidence="1">
    <name type="scientific">Eubacterium limosum</name>
    <dbReference type="NCBI Taxonomy" id="1736"/>
    <lineage>
        <taxon>Bacteria</taxon>
        <taxon>Bacillati</taxon>
        <taxon>Bacillota</taxon>
        <taxon>Clostridia</taxon>
        <taxon>Eubacteriales</taxon>
        <taxon>Eubacteriaceae</taxon>
        <taxon>Eubacterium</taxon>
    </lineage>
</organism>
<gene>
    <name evidence="1" type="ORF">ELLFYP34_00675</name>
</gene>